<organism evidence="1 2">
    <name type="scientific">candidate division MSBL1 archaeon SCGC-AAA382N08</name>
    <dbReference type="NCBI Taxonomy" id="1698285"/>
    <lineage>
        <taxon>Archaea</taxon>
        <taxon>Methanobacteriati</taxon>
        <taxon>Methanobacteriota</taxon>
        <taxon>candidate division MSBL1</taxon>
    </lineage>
</organism>
<dbReference type="AlphaFoldDB" id="A0A133VQ68"/>
<gene>
    <name evidence="1" type="ORF">AKJ56_00830</name>
</gene>
<dbReference type="InterPro" id="IPR010181">
    <property type="entry name" value="CGCAxxGCC_motif"/>
</dbReference>
<protein>
    <recommendedName>
        <fullName evidence="3">C_GCAxxG_C_C family protein</fullName>
    </recommendedName>
</protein>
<proteinExistence type="predicted"/>
<comment type="caution">
    <text evidence="1">The sequence shown here is derived from an EMBL/GenBank/DDBJ whole genome shotgun (WGS) entry which is preliminary data.</text>
</comment>
<accession>A0A133VQ68</accession>
<keyword evidence="2" id="KW-1185">Reference proteome</keyword>
<evidence type="ECO:0000313" key="2">
    <source>
        <dbReference type="Proteomes" id="UP000070175"/>
    </source>
</evidence>
<dbReference type="Pfam" id="PF09719">
    <property type="entry name" value="C_GCAxxG_C_C"/>
    <property type="match status" value="1"/>
</dbReference>
<name>A0A133VQ68_9EURY</name>
<sequence length="173" mass="19333">MVEKEDKADIIEKAYDLGYKYEEEYGGCGQSVMAALLDTFNLEHDDVFKALTGYGGGGGLFGDSGCGGYVGGILFLSLLSGRERENFADPEKKRFKSYEVSRKLHARFIDEYGTVICRDIQTVVFGRPFFLPDEDEFQKFENAGAHTELCPDIVGKASKWAAEIVFEENIRPI</sequence>
<evidence type="ECO:0000313" key="1">
    <source>
        <dbReference type="EMBL" id="KXB08599.1"/>
    </source>
</evidence>
<dbReference type="EMBL" id="LHYJ01000008">
    <property type="protein sequence ID" value="KXB08599.1"/>
    <property type="molecule type" value="Genomic_DNA"/>
</dbReference>
<evidence type="ECO:0008006" key="3">
    <source>
        <dbReference type="Google" id="ProtNLM"/>
    </source>
</evidence>
<dbReference type="Proteomes" id="UP000070175">
    <property type="component" value="Unassembled WGS sequence"/>
</dbReference>
<reference evidence="1 2" key="1">
    <citation type="journal article" date="2016" name="Sci. Rep.">
        <title>Metabolic traits of an uncultured archaeal lineage -MSBL1- from brine pools of the Red Sea.</title>
        <authorList>
            <person name="Mwirichia R."/>
            <person name="Alam I."/>
            <person name="Rashid M."/>
            <person name="Vinu M."/>
            <person name="Ba-Alawi W."/>
            <person name="Anthony Kamau A."/>
            <person name="Kamanda Ngugi D."/>
            <person name="Goker M."/>
            <person name="Klenk H.P."/>
            <person name="Bajic V."/>
            <person name="Stingl U."/>
        </authorList>
    </citation>
    <scope>NUCLEOTIDE SEQUENCE [LARGE SCALE GENOMIC DNA]</scope>
    <source>
        <strain evidence="1">SCGC-AAA382N08</strain>
    </source>
</reference>